<dbReference type="EMBL" id="BTSY01000001">
    <property type="protein sequence ID" value="GMT11007.1"/>
    <property type="molecule type" value="Genomic_DNA"/>
</dbReference>
<organism evidence="3 4">
    <name type="scientific">Pristionchus fissidentatus</name>
    <dbReference type="NCBI Taxonomy" id="1538716"/>
    <lineage>
        <taxon>Eukaryota</taxon>
        <taxon>Metazoa</taxon>
        <taxon>Ecdysozoa</taxon>
        <taxon>Nematoda</taxon>
        <taxon>Chromadorea</taxon>
        <taxon>Rhabditida</taxon>
        <taxon>Rhabditina</taxon>
        <taxon>Diplogasteromorpha</taxon>
        <taxon>Diplogasteroidea</taxon>
        <taxon>Neodiplogasteridae</taxon>
        <taxon>Pristionchus</taxon>
    </lineage>
</organism>
<evidence type="ECO:0000259" key="2">
    <source>
        <dbReference type="Pfam" id="PF15353"/>
    </source>
</evidence>
<feature type="non-terminal residue" evidence="3">
    <location>
        <position position="1"/>
    </location>
</feature>
<feature type="compositionally biased region" description="Basic and acidic residues" evidence="1">
    <location>
        <begin position="214"/>
        <end position="230"/>
    </location>
</feature>
<feature type="compositionally biased region" description="Low complexity" evidence="1">
    <location>
        <begin position="244"/>
        <end position="265"/>
    </location>
</feature>
<reference evidence="3" key="1">
    <citation type="submission" date="2023-10" db="EMBL/GenBank/DDBJ databases">
        <title>Genome assembly of Pristionchus species.</title>
        <authorList>
            <person name="Yoshida K."/>
            <person name="Sommer R.J."/>
        </authorList>
    </citation>
    <scope>NUCLEOTIDE SEQUENCE</scope>
    <source>
        <strain evidence="3">RS5133</strain>
    </source>
</reference>
<feature type="region of interest" description="Disordered" evidence="1">
    <location>
        <begin position="208"/>
        <end position="319"/>
    </location>
</feature>
<accession>A0AAV5UXJ6</accession>
<gene>
    <name evidence="3" type="ORF">PFISCL1PPCAC_2304</name>
</gene>
<dbReference type="InterPro" id="IPR026066">
    <property type="entry name" value="Headcase"/>
</dbReference>
<protein>
    <recommendedName>
        <fullName evidence="2">Headcase N-terminal domain-containing protein</fullName>
    </recommendedName>
</protein>
<dbReference type="InterPro" id="IPR054537">
    <property type="entry name" value="HECA_N"/>
</dbReference>
<proteinExistence type="predicted"/>
<feature type="domain" description="Headcase N-terminal" evidence="2">
    <location>
        <begin position="88"/>
        <end position="167"/>
    </location>
</feature>
<feature type="compositionally biased region" description="Basic and acidic residues" evidence="1">
    <location>
        <begin position="266"/>
        <end position="277"/>
    </location>
</feature>
<dbReference type="Pfam" id="PF15353">
    <property type="entry name" value="HECA_N"/>
    <property type="match status" value="1"/>
</dbReference>
<name>A0AAV5UXJ6_9BILA</name>
<dbReference type="AlphaFoldDB" id="A0AAV5UXJ6"/>
<keyword evidence="4" id="KW-1185">Reference proteome</keyword>
<feature type="compositionally biased region" description="Basic and acidic residues" evidence="1">
    <location>
        <begin position="291"/>
        <end position="308"/>
    </location>
</feature>
<evidence type="ECO:0000256" key="1">
    <source>
        <dbReference type="SAM" id="MobiDB-lite"/>
    </source>
</evidence>
<sequence length="479" mass="53171">IFFVPMTCLEAELVSLHSLTHNELSLIGYRQWKDSSPLTICLQQINMGKNKAKNAGKRRMEEDETPVKIPKGCPCPGMKGCTIGRPVSPEEDSVTLICSAVSCPFEGIPCHKECFEKYEDQLLKALGDRGSARGWTPYKARRNLWKNNGQGLIAMCCRCLCSKGNVRPPEDFVSAERIIVSLADADKRKKHKKKDLPVINMDGGANVKQARMQARMEKEEKDRERMDGRDPFSTPPFTPRRTRSNSVNSFSSQSIVSTTSTYRTATTEDRALTHDEDSPLSLGSRRRESRMKRVDEKSKRRDESRARLDSGVSIGTPPTTPVCEVTIELIPAGNPPPLVRSYAATIKSDPEVHSHLPAISSQEGEVQEVLLLSQSIDIPPSASSSVHSLLTNYPQPPKWWLESSPAWEIVSYGLYPPEVLQSHGSAAAAAVGQSMQPFDIHDCPIWNPWEGRDFDLGDFDLSICGVSLPTNPIKKEKKG</sequence>
<dbReference type="PANTHER" id="PTHR13425">
    <property type="entry name" value="HEADCASE PROTEIN"/>
    <property type="match status" value="1"/>
</dbReference>
<dbReference type="PANTHER" id="PTHR13425:SF3">
    <property type="entry name" value="HEADCASE PROTEIN HOMOLOG"/>
    <property type="match status" value="1"/>
</dbReference>
<comment type="caution">
    <text evidence="3">The sequence shown here is derived from an EMBL/GenBank/DDBJ whole genome shotgun (WGS) entry which is preliminary data.</text>
</comment>
<dbReference type="Proteomes" id="UP001432322">
    <property type="component" value="Unassembled WGS sequence"/>
</dbReference>
<evidence type="ECO:0000313" key="4">
    <source>
        <dbReference type="Proteomes" id="UP001432322"/>
    </source>
</evidence>
<evidence type="ECO:0000313" key="3">
    <source>
        <dbReference type="EMBL" id="GMT11007.1"/>
    </source>
</evidence>